<proteinExistence type="predicted"/>
<gene>
    <name evidence="1" type="ORF">SNEC2469_LOCUS5920</name>
</gene>
<name>A0A812MKR5_9DINO</name>
<sequence length="230" mass="26043">MPRAKILEFFDVCNTRMDLPETHKELLTYIAEQKKIPNELIISIQRELLEDLGFEQEHGCAVLSRIGQDYPNDVEVTQKMKIWKSKAEQSCLRAVKAHQDAGGEAPEMPTTPVVDKDLALAMEKVIPKAKEEVSKMSEEEKQAFLGEKAMKKLEVFQGLPSDGRLAWVKRLSDEDKVDFLKTQMLFVENLKKQMQAGQQVLKMKGGYNTAPCTMEDAQGPSRAPAQEQMM</sequence>
<accession>A0A812MKR5</accession>
<evidence type="ECO:0000313" key="1">
    <source>
        <dbReference type="EMBL" id="CAE7260232.1"/>
    </source>
</evidence>
<dbReference type="Proteomes" id="UP000601435">
    <property type="component" value="Unassembled WGS sequence"/>
</dbReference>
<organism evidence="1 2">
    <name type="scientific">Symbiodinium necroappetens</name>
    <dbReference type="NCBI Taxonomy" id="1628268"/>
    <lineage>
        <taxon>Eukaryota</taxon>
        <taxon>Sar</taxon>
        <taxon>Alveolata</taxon>
        <taxon>Dinophyceae</taxon>
        <taxon>Suessiales</taxon>
        <taxon>Symbiodiniaceae</taxon>
        <taxon>Symbiodinium</taxon>
    </lineage>
</organism>
<dbReference type="AlphaFoldDB" id="A0A812MKR5"/>
<dbReference type="EMBL" id="CAJNJA010010631">
    <property type="protein sequence ID" value="CAE7260232.1"/>
    <property type="molecule type" value="Genomic_DNA"/>
</dbReference>
<reference evidence="1" key="1">
    <citation type="submission" date="2021-02" db="EMBL/GenBank/DDBJ databases">
        <authorList>
            <person name="Dougan E. K."/>
            <person name="Rhodes N."/>
            <person name="Thang M."/>
            <person name="Chan C."/>
        </authorList>
    </citation>
    <scope>NUCLEOTIDE SEQUENCE</scope>
</reference>
<protein>
    <submittedName>
        <fullName evidence="1">Uncharacterized protein</fullName>
    </submittedName>
</protein>
<keyword evidence="2" id="KW-1185">Reference proteome</keyword>
<evidence type="ECO:0000313" key="2">
    <source>
        <dbReference type="Proteomes" id="UP000601435"/>
    </source>
</evidence>
<dbReference type="OrthoDB" id="420046at2759"/>
<comment type="caution">
    <text evidence="1">The sequence shown here is derived from an EMBL/GenBank/DDBJ whole genome shotgun (WGS) entry which is preliminary data.</text>
</comment>